<keyword evidence="3" id="KW-0028">Amino-acid biosynthesis</keyword>
<evidence type="ECO:0000256" key="3">
    <source>
        <dbReference type="ARBA" id="ARBA00022571"/>
    </source>
</evidence>
<dbReference type="PRINTS" id="PR00149">
    <property type="entry name" value="FUMRATELYASE"/>
</dbReference>
<dbReference type="EC" id="4.3.2.1" evidence="2"/>
<reference evidence="6 7" key="1">
    <citation type="submission" date="2016-06" db="EMBL/GenBank/DDBJ databases">
        <authorList>
            <person name="Kjaerup R.B."/>
            <person name="Dalgaard T.S."/>
            <person name="Juul-Madsen H.R."/>
        </authorList>
    </citation>
    <scope>NUCLEOTIDE SEQUENCE [LARGE SCALE GENOMIC DNA]</scope>
    <source>
        <strain evidence="6 7">DSM 43913</strain>
    </source>
</reference>
<proteinExistence type="predicted"/>
<dbReference type="GO" id="GO:0004056">
    <property type="term" value="F:argininosuccinate lyase activity"/>
    <property type="evidence" value="ECO:0007669"/>
    <property type="project" value="UniProtKB-EC"/>
</dbReference>
<evidence type="ECO:0000256" key="2">
    <source>
        <dbReference type="ARBA" id="ARBA00012338"/>
    </source>
</evidence>
<dbReference type="UniPathway" id="UPA00068">
    <property type="reaction ID" value="UER00114"/>
</dbReference>
<dbReference type="PANTHER" id="PTHR43814">
    <property type="entry name" value="ARGININOSUCCINATE LYASE"/>
    <property type="match status" value="1"/>
</dbReference>
<evidence type="ECO:0000256" key="1">
    <source>
        <dbReference type="ARBA" id="ARBA00004941"/>
    </source>
</evidence>
<accession>A0A1C5G7K5</accession>
<dbReference type="PRINTS" id="PR00145">
    <property type="entry name" value="ARGSUCLYASE"/>
</dbReference>
<evidence type="ECO:0000313" key="7">
    <source>
        <dbReference type="Proteomes" id="UP000198251"/>
    </source>
</evidence>
<dbReference type="InterPro" id="IPR022761">
    <property type="entry name" value="Fumarate_lyase_N"/>
</dbReference>
<protein>
    <recommendedName>
        <fullName evidence="2">argininosuccinate lyase</fullName>
        <ecNumber evidence="2">4.3.2.1</ecNumber>
    </recommendedName>
</protein>
<dbReference type="InterPro" id="IPR024083">
    <property type="entry name" value="Fumarase/histidase_N"/>
</dbReference>
<name>A0A1C5G7K5_MICEH</name>
<dbReference type="Pfam" id="PF00206">
    <property type="entry name" value="Lyase_1"/>
    <property type="match status" value="1"/>
</dbReference>
<dbReference type="Proteomes" id="UP000198251">
    <property type="component" value="Chromosome I"/>
</dbReference>
<comment type="pathway">
    <text evidence="1">Amino-acid biosynthesis; L-arginine biosynthesis; L-arginine from L-ornithine and carbamoyl phosphate: step 3/3.</text>
</comment>
<dbReference type="Gene3D" id="1.20.200.10">
    <property type="entry name" value="Fumarase/aspartase (Central domain)"/>
    <property type="match status" value="1"/>
</dbReference>
<dbReference type="AlphaFoldDB" id="A0A1C5G7K5"/>
<keyword evidence="7" id="KW-1185">Reference proteome</keyword>
<evidence type="ECO:0000256" key="4">
    <source>
        <dbReference type="ARBA" id="ARBA00023239"/>
    </source>
</evidence>
<sequence>MQLVPEGSALMSGRLSSGPSRQVHEEILRPQFIFDMTHLLPHYLAVEVALLFEYERMGVVTGDQRRDITDILGRIDESTLSADPATNMSDTSMAIEQWVHRQLTEPVPTWHVDRSRNDSQATAHALAAREWFGGAAEDLLGLGEAVHRLANATTDMLMPGYTHLQAAQVITPGFYLAALSQQILHNLRRWLATYDSNDLSPLGAGSMAGQQLPWDRHRMAHLLGFAGPVPHALTAVASRSLALEMMAEFSILGAELSRFVTDLMTWGSNEYAFIDLPDELSGISAAMPQKKNFPILERIRGKLAHLGAFGVDIVLAQRSTPYSNMVEVSKEATANLHVSVSTTRTALRLFSTVIDNLRFRSDRMREACRREYLGAFTLANDLTLNDGIPWRDAQIVVGQYIAAAVSADLPPHPGDPGLLAEVAGRHGYQVSDAARVLANAFDIENAIRDKRSTGSVNPQALADLLASQADDFRLLRQQWDDRRERRGSARALLGCQRRIGEE</sequence>
<dbReference type="InterPro" id="IPR008948">
    <property type="entry name" value="L-Aspartase-like"/>
</dbReference>
<evidence type="ECO:0000313" key="6">
    <source>
        <dbReference type="EMBL" id="SCG15677.1"/>
    </source>
</evidence>
<feature type="domain" description="Fumarate lyase N-terminal" evidence="5">
    <location>
        <begin position="88"/>
        <end position="303"/>
    </location>
</feature>
<dbReference type="InterPro" id="IPR000362">
    <property type="entry name" value="Fumarate_lyase_fam"/>
</dbReference>
<keyword evidence="3" id="KW-0055">Arginine biosynthesis</keyword>
<dbReference type="Gene3D" id="1.10.40.30">
    <property type="entry name" value="Fumarase/aspartase (C-terminal domain)"/>
    <property type="match status" value="1"/>
</dbReference>
<organism evidence="6 7">
    <name type="scientific">Micromonospora echinofusca</name>
    <dbReference type="NCBI Taxonomy" id="47858"/>
    <lineage>
        <taxon>Bacteria</taxon>
        <taxon>Bacillati</taxon>
        <taxon>Actinomycetota</taxon>
        <taxon>Actinomycetes</taxon>
        <taxon>Micromonosporales</taxon>
        <taxon>Micromonosporaceae</taxon>
        <taxon>Micromonospora</taxon>
    </lineage>
</organism>
<dbReference type="InterPro" id="IPR009049">
    <property type="entry name" value="Argininosuccinate_lyase"/>
</dbReference>
<dbReference type="GO" id="GO:0042450">
    <property type="term" value="P:L-arginine biosynthetic process via ornithine"/>
    <property type="evidence" value="ECO:0007669"/>
    <property type="project" value="InterPro"/>
</dbReference>
<dbReference type="GO" id="GO:0005829">
    <property type="term" value="C:cytosol"/>
    <property type="evidence" value="ECO:0007669"/>
    <property type="project" value="TreeGrafter"/>
</dbReference>
<dbReference type="PANTHER" id="PTHR43814:SF1">
    <property type="entry name" value="ARGININOSUCCINATE LYASE"/>
    <property type="match status" value="1"/>
</dbReference>
<dbReference type="SUPFAM" id="SSF48557">
    <property type="entry name" value="L-aspartase-like"/>
    <property type="match status" value="1"/>
</dbReference>
<evidence type="ECO:0000259" key="5">
    <source>
        <dbReference type="Pfam" id="PF00206"/>
    </source>
</evidence>
<dbReference type="EMBL" id="LT607733">
    <property type="protein sequence ID" value="SCG15677.1"/>
    <property type="molecule type" value="Genomic_DNA"/>
</dbReference>
<gene>
    <name evidence="6" type="ORF">GA0070610_1920</name>
</gene>
<dbReference type="Gene3D" id="1.10.275.10">
    <property type="entry name" value="Fumarase/aspartase (N-terminal domain)"/>
    <property type="match status" value="1"/>
</dbReference>
<keyword evidence="4 6" id="KW-0456">Lyase</keyword>